<keyword evidence="1" id="KW-0539">Nucleus</keyword>
<feature type="compositionally biased region" description="Basic and acidic residues" evidence="2">
    <location>
        <begin position="484"/>
        <end position="499"/>
    </location>
</feature>
<gene>
    <name evidence="4" type="ORF">DSM5745_07922</name>
</gene>
<feature type="compositionally biased region" description="Polar residues" evidence="2">
    <location>
        <begin position="19"/>
        <end position="34"/>
    </location>
</feature>
<protein>
    <submittedName>
        <fullName evidence="4">Putative Zn(II)2Cys6 transcription factor</fullName>
    </submittedName>
</protein>
<dbReference type="Pfam" id="PF04082">
    <property type="entry name" value="Fungal_trans"/>
    <property type="match status" value="1"/>
</dbReference>
<evidence type="ECO:0000259" key="3">
    <source>
        <dbReference type="Pfam" id="PF04082"/>
    </source>
</evidence>
<reference evidence="4 5" key="1">
    <citation type="journal article" date="2018" name="IMA Fungus">
        <title>IMA Genome-F 9: Draft genome sequence of Annulohypoxylon stygium, Aspergillus mulundensis, Berkeleyomyces basicola (syn. Thielaviopsis basicola), Ceratocystis smalleyi, two Cercospora beticola strains, Coleophoma cylindrospora, Fusarium fracticaudum, Phialophora cf. hyalina, and Morchella septimelata.</title>
        <authorList>
            <person name="Wingfield B.D."/>
            <person name="Bills G.F."/>
            <person name="Dong Y."/>
            <person name="Huang W."/>
            <person name="Nel W.J."/>
            <person name="Swalarsk-Parry B.S."/>
            <person name="Vaghefi N."/>
            <person name="Wilken P.M."/>
            <person name="An Z."/>
            <person name="de Beer Z.W."/>
            <person name="De Vos L."/>
            <person name="Chen L."/>
            <person name="Duong T.A."/>
            <person name="Gao Y."/>
            <person name="Hammerbacher A."/>
            <person name="Kikkert J.R."/>
            <person name="Li Y."/>
            <person name="Li H."/>
            <person name="Li K."/>
            <person name="Li Q."/>
            <person name="Liu X."/>
            <person name="Ma X."/>
            <person name="Naidoo K."/>
            <person name="Pethybridge S.J."/>
            <person name="Sun J."/>
            <person name="Steenkamp E.T."/>
            <person name="van der Nest M.A."/>
            <person name="van Wyk S."/>
            <person name="Wingfield M.J."/>
            <person name="Xiong C."/>
            <person name="Yue Q."/>
            <person name="Zhang X."/>
        </authorList>
    </citation>
    <scope>NUCLEOTIDE SEQUENCE [LARGE SCALE GENOMIC DNA]</scope>
    <source>
        <strain evidence="4 5">DSM 5745</strain>
    </source>
</reference>
<dbReference type="GO" id="GO:0006351">
    <property type="term" value="P:DNA-templated transcription"/>
    <property type="evidence" value="ECO:0007669"/>
    <property type="project" value="InterPro"/>
</dbReference>
<dbReference type="InterPro" id="IPR007219">
    <property type="entry name" value="XnlR_reg_dom"/>
</dbReference>
<name>A0A3D8RFL0_9EURO</name>
<feature type="region of interest" description="Disordered" evidence="2">
    <location>
        <begin position="19"/>
        <end position="39"/>
    </location>
</feature>
<evidence type="ECO:0000256" key="1">
    <source>
        <dbReference type="ARBA" id="ARBA00023242"/>
    </source>
</evidence>
<dbReference type="AlphaFoldDB" id="A0A3D8RFL0"/>
<evidence type="ECO:0000313" key="4">
    <source>
        <dbReference type="EMBL" id="RDW72750.1"/>
    </source>
</evidence>
<evidence type="ECO:0000313" key="5">
    <source>
        <dbReference type="Proteomes" id="UP000256690"/>
    </source>
</evidence>
<dbReference type="PANTHER" id="PTHR31668:SF28">
    <property type="entry name" value="ZN(II)2CYS6 TRANSCRIPTION FACTOR (EUROFUNG)"/>
    <property type="match status" value="1"/>
</dbReference>
<organism evidence="4 5">
    <name type="scientific">Aspergillus mulundensis</name>
    <dbReference type="NCBI Taxonomy" id="1810919"/>
    <lineage>
        <taxon>Eukaryota</taxon>
        <taxon>Fungi</taxon>
        <taxon>Dikarya</taxon>
        <taxon>Ascomycota</taxon>
        <taxon>Pezizomycotina</taxon>
        <taxon>Eurotiomycetes</taxon>
        <taxon>Eurotiomycetidae</taxon>
        <taxon>Eurotiales</taxon>
        <taxon>Aspergillaceae</taxon>
        <taxon>Aspergillus</taxon>
        <taxon>Aspergillus subgen. Nidulantes</taxon>
    </lineage>
</organism>
<dbReference type="PANTHER" id="PTHR31668">
    <property type="entry name" value="GLUCOSE TRANSPORT TRANSCRIPTION REGULATOR RGT1-RELATED-RELATED"/>
    <property type="match status" value="1"/>
</dbReference>
<feature type="region of interest" description="Disordered" evidence="2">
    <location>
        <begin position="475"/>
        <end position="500"/>
    </location>
</feature>
<feature type="domain" description="Xylanolytic transcriptional activator regulatory" evidence="3">
    <location>
        <begin position="53"/>
        <end position="229"/>
    </location>
</feature>
<dbReference type="InterPro" id="IPR050797">
    <property type="entry name" value="Carb_Metab_Trans_Reg"/>
</dbReference>
<dbReference type="CDD" id="cd12148">
    <property type="entry name" value="fungal_TF_MHR"/>
    <property type="match status" value="1"/>
</dbReference>
<dbReference type="EMBL" id="PVWQ01000009">
    <property type="protein sequence ID" value="RDW72750.1"/>
    <property type="molecule type" value="Genomic_DNA"/>
</dbReference>
<evidence type="ECO:0000256" key="2">
    <source>
        <dbReference type="SAM" id="MobiDB-lite"/>
    </source>
</evidence>
<dbReference type="RefSeq" id="XP_026601970.1">
    <property type="nucleotide sequence ID" value="XM_026749938.1"/>
</dbReference>
<sequence>MHQTRGPQKLRAATRHLIEQSQRTDAQKASSSSHADGIPKSLPTNSIAPLLYVYHVRMYPVWPIVHVDSLIADLQQHSERDDYETIALATSIAAATMAQLRLGKSATPERSVTADILVAECLEARKRFDYRSRVNLNSVRTAFFLHVYYENQQPGGSESVLYLREAITLAQMMYLHREASYGGLAADEQKLRRRVLWLLFVTERGVCILHKLPVVLKTDTAMPETDSDDEVLPAFLKLLALFRIFEQSRMFDIVEDYHLGLEPPYGSSNTAATKFDEILEDSSSDGFGAMDRVSDVQRADICVTRHWMRILIWKALSHRSTAINSFLSPTFPLMVGRDLVNVVYRLPRVALQAHGLGMQLKLYEIANSLADAVTSTATVSDMARWDHDSRPSNILARLHSILAALTDGEDNTLVNILYSKVARAHFMRPARILPTLGHNIGRVSQRPEAVTKAHAQNDQTQNTCSRYGNNDARTASDWSGLLDTESRPAGDDGRAKRSNAESTTLMHYSLLEEDPGDLWSYAQPSYDPPVDSSIQHLSAESSALTASTTSTDIDLGALGPMITNALSDPHEDYICLDAYLPITNPVADTQFARLNAFS</sequence>
<accession>A0A3D8RFL0</accession>
<dbReference type="GO" id="GO:0008270">
    <property type="term" value="F:zinc ion binding"/>
    <property type="evidence" value="ECO:0007669"/>
    <property type="project" value="InterPro"/>
</dbReference>
<dbReference type="GeneID" id="38118292"/>
<dbReference type="GO" id="GO:0003677">
    <property type="term" value="F:DNA binding"/>
    <property type="evidence" value="ECO:0007669"/>
    <property type="project" value="InterPro"/>
</dbReference>
<comment type="caution">
    <text evidence="4">The sequence shown here is derived from an EMBL/GenBank/DDBJ whole genome shotgun (WGS) entry which is preliminary data.</text>
</comment>
<dbReference type="Proteomes" id="UP000256690">
    <property type="component" value="Unassembled WGS sequence"/>
</dbReference>
<dbReference type="OrthoDB" id="2740448at2759"/>
<keyword evidence="5" id="KW-1185">Reference proteome</keyword>
<proteinExistence type="predicted"/>